<reference evidence="2 3" key="1">
    <citation type="submission" date="2018-12" db="EMBL/GenBank/DDBJ databases">
        <title>Hymenobacter gummosus sp. nov., isolated from a spring.</title>
        <authorList>
            <person name="Nie L."/>
        </authorList>
    </citation>
    <scope>NUCLEOTIDE SEQUENCE [LARGE SCALE GENOMIC DNA]</scope>
    <source>
        <strain evidence="2 3">KCTC 52166</strain>
    </source>
</reference>
<organism evidence="2 3">
    <name type="scientific">Hymenobacter gummosus</name>
    <dbReference type="NCBI Taxonomy" id="1776032"/>
    <lineage>
        <taxon>Bacteria</taxon>
        <taxon>Pseudomonadati</taxon>
        <taxon>Bacteroidota</taxon>
        <taxon>Cytophagia</taxon>
        <taxon>Cytophagales</taxon>
        <taxon>Hymenobacteraceae</taxon>
        <taxon>Hymenobacter</taxon>
    </lineage>
</organism>
<dbReference type="GO" id="GO:0005737">
    <property type="term" value="C:cytoplasm"/>
    <property type="evidence" value="ECO:0007669"/>
    <property type="project" value="TreeGrafter"/>
</dbReference>
<sequence length="274" mass="28981">MNATSIAVLGCGWLGLPLARTLAAAGHAVAGSTTTPAKLPALEAAGLRPHLLQLGGATAADAAPLLAGAEVLVVSVPPFRAATDRSAYAALQPVAEALTAHETLRRVVFISSTGVYPDEPRLMLETDAVATAEAENHLLRAEWLFSQPGRPWQATVLRLGGLMGPGRPPGRFLAGRTDVAQPQAPVNMLHLDDAVGVIRAVIEQDVWGPTLNVCAAQHPSRWQFYEAATTLLGLPAPQFREDGRGGKRISTARLRAVVQYRFQHDDPLAALAHC</sequence>
<comment type="caution">
    <text evidence="2">The sequence shown here is derived from an EMBL/GenBank/DDBJ whole genome shotgun (WGS) entry which is preliminary data.</text>
</comment>
<name>A0A3S0K6Y7_9BACT</name>
<evidence type="ECO:0000313" key="3">
    <source>
        <dbReference type="Proteomes" id="UP000282184"/>
    </source>
</evidence>
<dbReference type="InterPro" id="IPR036291">
    <property type="entry name" value="NAD(P)-bd_dom_sf"/>
</dbReference>
<dbReference type="SUPFAM" id="SSF51735">
    <property type="entry name" value="NAD(P)-binding Rossmann-fold domains"/>
    <property type="match status" value="1"/>
</dbReference>
<keyword evidence="3" id="KW-1185">Reference proteome</keyword>
<feature type="domain" description="NAD(P)-binding" evidence="1">
    <location>
        <begin position="12"/>
        <end position="163"/>
    </location>
</feature>
<dbReference type="EMBL" id="RXOF01000003">
    <property type="protein sequence ID" value="RTQ51536.1"/>
    <property type="molecule type" value="Genomic_DNA"/>
</dbReference>
<evidence type="ECO:0000313" key="2">
    <source>
        <dbReference type="EMBL" id="RTQ51536.1"/>
    </source>
</evidence>
<dbReference type="AlphaFoldDB" id="A0A3S0K6Y7"/>
<dbReference type="OrthoDB" id="751203at2"/>
<accession>A0A3S0K6Y7</accession>
<protein>
    <submittedName>
        <fullName evidence="2">SDR family oxidoreductase</fullName>
    </submittedName>
</protein>
<dbReference type="Gene3D" id="3.40.50.720">
    <property type="entry name" value="NAD(P)-binding Rossmann-like Domain"/>
    <property type="match status" value="1"/>
</dbReference>
<dbReference type="PANTHER" id="PTHR48079">
    <property type="entry name" value="PROTEIN YEEZ"/>
    <property type="match status" value="1"/>
</dbReference>
<gene>
    <name evidence="2" type="ORF">EJV47_06980</name>
</gene>
<dbReference type="RefSeq" id="WP_126692428.1">
    <property type="nucleotide sequence ID" value="NZ_RXOF01000003.1"/>
</dbReference>
<dbReference type="PANTHER" id="PTHR48079:SF6">
    <property type="entry name" value="NAD(P)-BINDING DOMAIN-CONTAINING PROTEIN-RELATED"/>
    <property type="match status" value="1"/>
</dbReference>
<dbReference type="GO" id="GO:0004029">
    <property type="term" value="F:aldehyde dehydrogenase (NAD+) activity"/>
    <property type="evidence" value="ECO:0007669"/>
    <property type="project" value="TreeGrafter"/>
</dbReference>
<dbReference type="Pfam" id="PF13460">
    <property type="entry name" value="NAD_binding_10"/>
    <property type="match status" value="1"/>
</dbReference>
<evidence type="ECO:0000259" key="1">
    <source>
        <dbReference type="Pfam" id="PF13460"/>
    </source>
</evidence>
<dbReference type="InterPro" id="IPR051783">
    <property type="entry name" value="NAD(P)-dependent_oxidoreduct"/>
</dbReference>
<dbReference type="CDD" id="cd05266">
    <property type="entry name" value="SDR_a4"/>
    <property type="match status" value="1"/>
</dbReference>
<dbReference type="Proteomes" id="UP000282184">
    <property type="component" value="Unassembled WGS sequence"/>
</dbReference>
<proteinExistence type="predicted"/>
<dbReference type="InterPro" id="IPR016040">
    <property type="entry name" value="NAD(P)-bd_dom"/>
</dbReference>